<evidence type="ECO:0000256" key="9">
    <source>
        <dbReference type="ARBA" id="ARBA00023065"/>
    </source>
</evidence>
<dbReference type="KEGG" id="pswu:SY83_01355"/>
<evidence type="ECO:0000256" key="12">
    <source>
        <dbReference type="ARBA" id="ARBA00033708"/>
    </source>
</evidence>
<keyword evidence="11" id="KW-0739">Sodium transport</keyword>
<organism evidence="14 15">
    <name type="scientific">Paenibacillus swuensis</name>
    <dbReference type="NCBI Taxonomy" id="1178515"/>
    <lineage>
        <taxon>Bacteria</taxon>
        <taxon>Bacillati</taxon>
        <taxon>Bacillota</taxon>
        <taxon>Bacilli</taxon>
        <taxon>Bacillales</taxon>
        <taxon>Paenibacillaceae</taxon>
        <taxon>Paenibacillus</taxon>
    </lineage>
</organism>
<dbReference type="GO" id="GO:0006814">
    <property type="term" value="P:sodium ion transport"/>
    <property type="evidence" value="ECO:0007669"/>
    <property type="project" value="UniProtKB-KW"/>
</dbReference>
<feature type="transmembrane region" description="Helical" evidence="13">
    <location>
        <begin position="195"/>
        <end position="217"/>
    </location>
</feature>
<evidence type="ECO:0000256" key="2">
    <source>
        <dbReference type="ARBA" id="ARBA00006434"/>
    </source>
</evidence>
<dbReference type="GO" id="GO:0015293">
    <property type="term" value="F:symporter activity"/>
    <property type="evidence" value="ECO:0007669"/>
    <property type="project" value="UniProtKB-KW"/>
</dbReference>
<feature type="transmembrane region" description="Helical" evidence="13">
    <location>
        <begin position="333"/>
        <end position="351"/>
    </location>
</feature>
<feature type="transmembrane region" description="Helical" evidence="13">
    <location>
        <begin position="357"/>
        <end position="377"/>
    </location>
</feature>
<reference evidence="14 15" key="1">
    <citation type="submission" date="2015-01" db="EMBL/GenBank/DDBJ databases">
        <title>Paenibacillus swuensis/DY6/whole genome sequencing.</title>
        <authorList>
            <person name="Kim M.K."/>
            <person name="Srinivasan S."/>
            <person name="Lee J.-J."/>
        </authorList>
    </citation>
    <scope>NUCLEOTIDE SEQUENCE [LARGE SCALE GENOMIC DNA]</scope>
    <source>
        <strain evidence="14 15">DY6</strain>
    </source>
</reference>
<evidence type="ECO:0000256" key="4">
    <source>
        <dbReference type="ARBA" id="ARBA00022475"/>
    </source>
</evidence>
<keyword evidence="7 13" id="KW-1133">Transmembrane helix</keyword>
<feature type="transmembrane region" description="Helical" evidence="13">
    <location>
        <begin position="238"/>
        <end position="264"/>
    </location>
</feature>
<feature type="transmembrane region" description="Helical" evidence="13">
    <location>
        <begin position="42"/>
        <end position="64"/>
    </location>
</feature>
<keyword evidence="15" id="KW-1185">Reference proteome</keyword>
<dbReference type="RefSeq" id="WP_068603538.1">
    <property type="nucleotide sequence ID" value="NZ_CP011388.1"/>
</dbReference>
<dbReference type="PATRIC" id="fig|1178515.4.peg.245"/>
<feature type="transmembrane region" description="Helical" evidence="13">
    <location>
        <begin position="127"/>
        <end position="144"/>
    </location>
</feature>
<dbReference type="GO" id="GO:0005886">
    <property type="term" value="C:plasma membrane"/>
    <property type="evidence" value="ECO:0007669"/>
    <property type="project" value="UniProtKB-SubCell"/>
</dbReference>
<evidence type="ECO:0000256" key="1">
    <source>
        <dbReference type="ARBA" id="ARBA00004651"/>
    </source>
</evidence>
<evidence type="ECO:0000256" key="3">
    <source>
        <dbReference type="ARBA" id="ARBA00022448"/>
    </source>
</evidence>
<keyword evidence="6" id="KW-0769">Symport</keyword>
<dbReference type="Proteomes" id="UP000076927">
    <property type="component" value="Chromosome"/>
</dbReference>
<comment type="catalytic activity">
    <reaction evidence="12">
        <text>L-proline(in) + Na(+)(in) = L-proline(out) + Na(+)(out)</text>
        <dbReference type="Rhea" id="RHEA:28967"/>
        <dbReference type="ChEBI" id="CHEBI:29101"/>
        <dbReference type="ChEBI" id="CHEBI:60039"/>
    </reaction>
</comment>
<comment type="similarity">
    <text evidence="2">Belongs to the sodium:solute symporter (SSF) (TC 2.A.21) family.</text>
</comment>
<evidence type="ECO:0000313" key="15">
    <source>
        <dbReference type="Proteomes" id="UP000076927"/>
    </source>
</evidence>
<feature type="transmembrane region" description="Helical" evidence="13">
    <location>
        <begin position="384"/>
        <end position="404"/>
    </location>
</feature>
<dbReference type="EMBL" id="CP011388">
    <property type="protein sequence ID" value="ANE45197.1"/>
    <property type="molecule type" value="Genomic_DNA"/>
</dbReference>
<feature type="transmembrane region" description="Helical" evidence="13">
    <location>
        <begin position="96"/>
        <end position="121"/>
    </location>
</feature>
<gene>
    <name evidence="14" type="ORF">SY83_01355</name>
</gene>
<feature type="transmembrane region" description="Helical" evidence="13">
    <location>
        <begin position="284"/>
        <end position="312"/>
    </location>
</feature>
<feature type="transmembrane region" description="Helical" evidence="13">
    <location>
        <begin position="410"/>
        <end position="428"/>
    </location>
</feature>
<evidence type="ECO:0000256" key="10">
    <source>
        <dbReference type="ARBA" id="ARBA00023136"/>
    </source>
</evidence>
<dbReference type="STRING" id="1178515.SY83_01355"/>
<keyword evidence="3" id="KW-0813">Transport</keyword>
<sequence length="438" mass="47358">MQPHHFNDYIATSLKIGTSAGAVLLLTRTFGNNAMLLHPEGMIRYGLVGGIGYGIMGAIAYLLLGMLARRVKKEAPSAMTIGDYMEAKLQPFGFRLMLGLVAFGGMLALYAQGVAVLVLLKGLFPDFYIPAMMLFLLLCLLYAGMAGMRGIQRISILQISVMFTVAIALPVYFYIRDGIEHIYSGMRLYHPYLLVFSHNEGFMLIAAGLAVGLGHALSDRFAWQQLLALGERKVTSAFVTAGLIGAIFPLVLASIAITSIYSGLIPDGDSLVPLFMDKVHSPFLAALFIAGAVSALSALFGTELQALVSLLVRNIFSPMQDEASERQKVTIGRRMASLLVFAVFASVMLYTPPLPELIFFLGLFHAALVTPLLVLIWQKDSLSNLLPLCAMAGMIAGCVVMGRIDGIHGIVWSLAVSGILAVAVMVWGERRSLYGEQI</sequence>
<evidence type="ECO:0008006" key="16">
    <source>
        <dbReference type="Google" id="ProtNLM"/>
    </source>
</evidence>
<dbReference type="PANTHER" id="PTHR48086:SF3">
    <property type="entry name" value="SODIUM_PROLINE SYMPORTER"/>
    <property type="match status" value="1"/>
</dbReference>
<keyword evidence="5 13" id="KW-0812">Transmembrane</keyword>
<dbReference type="InterPro" id="IPR050277">
    <property type="entry name" value="Sodium:Solute_Symporter"/>
</dbReference>
<evidence type="ECO:0000313" key="14">
    <source>
        <dbReference type="EMBL" id="ANE45197.1"/>
    </source>
</evidence>
<evidence type="ECO:0000256" key="11">
    <source>
        <dbReference type="ARBA" id="ARBA00023201"/>
    </source>
</evidence>
<dbReference type="InterPro" id="IPR038377">
    <property type="entry name" value="Na/Glc_symporter_sf"/>
</dbReference>
<dbReference type="OrthoDB" id="2516957at2"/>
<evidence type="ECO:0000256" key="6">
    <source>
        <dbReference type="ARBA" id="ARBA00022847"/>
    </source>
</evidence>
<dbReference type="AlphaFoldDB" id="A0A172TE76"/>
<dbReference type="Gene3D" id="1.20.1730.10">
    <property type="entry name" value="Sodium/glucose cotransporter"/>
    <property type="match status" value="1"/>
</dbReference>
<dbReference type="PANTHER" id="PTHR48086">
    <property type="entry name" value="SODIUM/PROLINE SYMPORTER-RELATED"/>
    <property type="match status" value="1"/>
</dbReference>
<evidence type="ECO:0000256" key="5">
    <source>
        <dbReference type="ARBA" id="ARBA00022692"/>
    </source>
</evidence>
<evidence type="ECO:0000256" key="8">
    <source>
        <dbReference type="ARBA" id="ARBA00023053"/>
    </source>
</evidence>
<name>A0A172TE76_9BACL</name>
<keyword evidence="4" id="KW-1003">Cell membrane</keyword>
<keyword evidence="8" id="KW-0915">Sodium</keyword>
<feature type="transmembrane region" description="Helical" evidence="13">
    <location>
        <begin position="156"/>
        <end position="175"/>
    </location>
</feature>
<accession>A0A172TE76</accession>
<dbReference type="InterPro" id="IPR001734">
    <property type="entry name" value="Na/solute_symporter"/>
</dbReference>
<evidence type="ECO:0000256" key="7">
    <source>
        <dbReference type="ARBA" id="ARBA00022989"/>
    </source>
</evidence>
<comment type="subcellular location">
    <subcellularLocation>
        <location evidence="1">Cell membrane</location>
        <topology evidence="1">Multi-pass membrane protein</topology>
    </subcellularLocation>
</comment>
<protein>
    <recommendedName>
        <fullName evidence="16">Transporter</fullName>
    </recommendedName>
</protein>
<keyword evidence="10 13" id="KW-0472">Membrane</keyword>
<proteinExistence type="inferred from homology"/>
<evidence type="ECO:0000256" key="13">
    <source>
        <dbReference type="SAM" id="Phobius"/>
    </source>
</evidence>
<dbReference type="PROSITE" id="PS50283">
    <property type="entry name" value="NA_SOLUT_SYMP_3"/>
    <property type="match status" value="1"/>
</dbReference>
<keyword evidence="9" id="KW-0406">Ion transport</keyword>